<dbReference type="EMBL" id="DF977447">
    <property type="protein sequence ID" value="GAP90152.1"/>
    <property type="molecule type" value="Genomic_DNA"/>
</dbReference>
<proteinExistence type="predicted"/>
<gene>
    <name evidence="3" type="ORF">SAMD00023353_0204220</name>
</gene>
<evidence type="ECO:0000313" key="3">
    <source>
        <dbReference type="EMBL" id="GAP90152.1"/>
    </source>
</evidence>
<evidence type="ECO:0000313" key="4">
    <source>
        <dbReference type="Proteomes" id="UP000054516"/>
    </source>
</evidence>
<sequence>MFPHDEEKSSREEVGDFKASSPWVSSGNNMTHPPHAQPGPNNRQKESPPSPTVTPNSSRWVYVHAPGYYKNRYGTPSTDGQTSLVSPVLRPRSVSPVNGLRSDFMEFRRAKDYLQGAEAWEWSQASLKKEKERDIKHLDLAIDRERSRTALLGAKVFGLFVVMTQNQQHELDELQCRLLDLQTDAESWQLGPNWRLLQEDLHTLNSKLDEYIQLNKAQCISARTHTDDLMVFPSRLLQEIRQLWIGIRRLRQEINKEKRKDAMHRRQGKEDTLEDATSQHTVGKGPGSEDVSIRSSMTNILSRHHEFSLAQRERIVMREKQLRALLEDASTELTRLQADVTFETRRMANVRTRMMLWGDDLAPSKADCIATLAKESEAKQSALKCELLELEKIVEVIHRLSLNSHIVDLRVLGEE</sequence>
<reference evidence="3" key="1">
    <citation type="submission" date="2016-03" db="EMBL/GenBank/DDBJ databases">
        <title>Draft genome sequence of Rosellinia necatrix.</title>
        <authorList>
            <person name="Kanematsu S."/>
        </authorList>
    </citation>
    <scope>NUCLEOTIDE SEQUENCE [LARGE SCALE GENOMIC DNA]</scope>
    <source>
        <strain evidence="3">W97</strain>
    </source>
</reference>
<feature type="compositionally biased region" description="Polar residues" evidence="2">
    <location>
        <begin position="22"/>
        <end position="31"/>
    </location>
</feature>
<evidence type="ECO:0000256" key="1">
    <source>
        <dbReference type="SAM" id="Coils"/>
    </source>
</evidence>
<dbReference type="OrthoDB" id="4698826at2759"/>
<feature type="coiled-coil region" evidence="1">
    <location>
        <begin position="319"/>
        <end position="346"/>
    </location>
</feature>
<protein>
    <submittedName>
        <fullName evidence="3">Uncharacterized protein</fullName>
    </submittedName>
</protein>
<feature type="coiled-coil region" evidence="1">
    <location>
        <begin position="128"/>
        <end position="184"/>
    </location>
</feature>
<keyword evidence="1" id="KW-0175">Coiled coil</keyword>
<name>A0A1W2TP33_ROSNE</name>
<accession>A0A1W2TP33</accession>
<organism evidence="3">
    <name type="scientific">Rosellinia necatrix</name>
    <name type="common">White root-rot fungus</name>
    <dbReference type="NCBI Taxonomy" id="77044"/>
    <lineage>
        <taxon>Eukaryota</taxon>
        <taxon>Fungi</taxon>
        <taxon>Dikarya</taxon>
        <taxon>Ascomycota</taxon>
        <taxon>Pezizomycotina</taxon>
        <taxon>Sordariomycetes</taxon>
        <taxon>Xylariomycetidae</taxon>
        <taxon>Xylariales</taxon>
        <taxon>Xylariaceae</taxon>
        <taxon>Rosellinia</taxon>
    </lineage>
</organism>
<feature type="region of interest" description="Disordered" evidence="2">
    <location>
        <begin position="257"/>
        <end position="291"/>
    </location>
</feature>
<feature type="region of interest" description="Disordered" evidence="2">
    <location>
        <begin position="1"/>
        <end position="58"/>
    </location>
</feature>
<dbReference type="Proteomes" id="UP000054516">
    <property type="component" value="Unassembled WGS sequence"/>
</dbReference>
<evidence type="ECO:0000256" key="2">
    <source>
        <dbReference type="SAM" id="MobiDB-lite"/>
    </source>
</evidence>
<feature type="compositionally biased region" description="Basic and acidic residues" evidence="2">
    <location>
        <begin position="1"/>
        <end position="16"/>
    </location>
</feature>
<keyword evidence="4" id="KW-1185">Reference proteome</keyword>
<dbReference type="AlphaFoldDB" id="A0A1W2TP33"/>